<feature type="compositionally biased region" description="Polar residues" evidence="6">
    <location>
        <begin position="43"/>
        <end position="53"/>
    </location>
</feature>
<dbReference type="PANTHER" id="PTHR21490">
    <property type="entry name" value="ENKURIN-RELATED"/>
    <property type="match status" value="1"/>
</dbReference>
<evidence type="ECO:0000256" key="6">
    <source>
        <dbReference type="SAM" id="MobiDB-lite"/>
    </source>
</evidence>
<keyword evidence="9" id="KW-1185">Reference proteome</keyword>
<accession>A0A0L0BVW3</accession>
<evidence type="ECO:0000256" key="2">
    <source>
        <dbReference type="ARBA" id="ARBA00004245"/>
    </source>
</evidence>
<sequence length="494" mass="57927">MTTRTQTSAMSLQTLRGVFEQPKMNHRRDFLRENKLNLRELQKNTTHKLTQQKQDNERKQNKHLQRFHKTQEQTTLAPRRSASQCKNVECNGGRQSRNEGITAAGVPTIRGKPNYLGLRRAYSQQRQSVENLQTVEANERIGVAGGGGCTAEVPTIRGKPNYLGLRRAYSQQRQSVENLETSCQCHQPQRQTQERETQYRERMPRSESAISIVSKAESCDKEIQTEDIHDEDFLYEALKKCSSSEVHHLHKQKTNDQLHDSHNALQRSQSNYTLQQYEPETKSIHSVERAPYNYQDHYEDHKHQHDQQMQFTTRSQNTQISNGHHHTVEQENEMFNGIEEDLEKHFQNLKMNGHVRIPEPEPLSSARSRQTMCSTSTKRSIHKLGCREDVRLPRYLEKEKREKKEERMRELTKDPNCPSGHYALTEEERLKVLHKAQQKMSSLINELNHMPMTTETLRIRQRKVEIEKELTQLELDIRLYSKPKVYIAETPIQY</sequence>
<dbReference type="GO" id="GO:0005929">
    <property type="term" value="C:cilium"/>
    <property type="evidence" value="ECO:0007669"/>
    <property type="project" value="UniProtKB-SubCell"/>
</dbReference>
<dbReference type="OrthoDB" id="10264920at2759"/>
<dbReference type="InterPro" id="IPR052102">
    <property type="entry name" value="Enkurin_domain-protein"/>
</dbReference>
<organism evidence="8 9">
    <name type="scientific">Lucilia cuprina</name>
    <name type="common">Green bottle fly</name>
    <name type="synonym">Australian sheep blowfly</name>
    <dbReference type="NCBI Taxonomy" id="7375"/>
    <lineage>
        <taxon>Eukaryota</taxon>
        <taxon>Metazoa</taxon>
        <taxon>Ecdysozoa</taxon>
        <taxon>Arthropoda</taxon>
        <taxon>Hexapoda</taxon>
        <taxon>Insecta</taxon>
        <taxon>Pterygota</taxon>
        <taxon>Neoptera</taxon>
        <taxon>Endopterygota</taxon>
        <taxon>Diptera</taxon>
        <taxon>Brachycera</taxon>
        <taxon>Muscomorpha</taxon>
        <taxon>Oestroidea</taxon>
        <taxon>Calliphoridae</taxon>
        <taxon>Luciliinae</taxon>
        <taxon>Lucilia</taxon>
    </lineage>
</organism>
<name>A0A0L0BVW3_LUCCU</name>
<proteinExistence type="predicted"/>
<evidence type="ECO:0000256" key="4">
    <source>
        <dbReference type="ARBA" id="ARBA00023212"/>
    </source>
</evidence>
<dbReference type="Pfam" id="PF13864">
    <property type="entry name" value="Enkurin"/>
    <property type="match status" value="1"/>
</dbReference>
<dbReference type="EMBL" id="JRES01001254">
    <property type="protein sequence ID" value="KNC24190.1"/>
    <property type="molecule type" value="Genomic_DNA"/>
</dbReference>
<evidence type="ECO:0000313" key="8">
    <source>
        <dbReference type="EMBL" id="KNC24190.1"/>
    </source>
</evidence>
<dbReference type="PANTHER" id="PTHR21490:SF2">
    <property type="entry name" value="ENKURIN DOMAIN-CONTAINING PROTEIN 1"/>
    <property type="match status" value="1"/>
</dbReference>
<feature type="region of interest" description="Disordered" evidence="6">
    <location>
        <begin position="43"/>
        <end position="80"/>
    </location>
</feature>
<evidence type="ECO:0000259" key="7">
    <source>
        <dbReference type="PROSITE" id="PS51665"/>
    </source>
</evidence>
<dbReference type="AlphaFoldDB" id="A0A0L0BVW3"/>
<dbReference type="OMA" id="HYALTEE"/>
<feature type="compositionally biased region" description="Basic and acidic residues" evidence="6">
    <location>
        <begin position="400"/>
        <end position="413"/>
    </location>
</feature>
<evidence type="ECO:0000313" key="9">
    <source>
        <dbReference type="Proteomes" id="UP000037069"/>
    </source>
</evidence>
<evidence type="ECO:0000256" key="3">
    <source>
        <dbReference type="ARBA" id="ARBA00022490"/>
    </source>
</evidence>
<comment type="caution">
    <text evidence="8">The sequence shown here is derived from an EMBL/GenBank/DDBJ whole genome shotgun (WGS) entry which is preliminary data.</text>
</comment>
<keyword evidence="5" id="KW-0966">Cell projection</keyword>
<dbReference type="STRING" id="7375.A0A0L0BVW3"/>
<comment type="subcellular location">
    <subcellularLocation>
        <location evidence="1">Cell projection</location>
        <location evidence="1">Cilium</location>
    </subcellularLocation>
    <subcellularLocation>
        <location evidence="2">Cytoplasm</location>
        <location evidence="2">Cytoskeleton</location>
    </subcellularLocation>
</comment>
<feature type="region of interest" description="Disordered" evidence="6">
    <location>
        <begin position="400"/>
        <end position="421"/>
    </location>
</feature>
<dbReference type="Proteomes" id="UP000037069">
    <property type="component" value="Unassembled WGS sequence"/>
</dbReference>
<keyword evidence="3" id="KW-0963">Cytoplasm</keyword>
<protein>
    <recommendedName>
        <fullName evidence="7">Enkurin domain-containing protein</fullName>
    </recommendedName>
</protein>
<dbReference type="PROSITE" id="PS51665">
    <property type="entry name" value="ENKURIN"/>
    <property type="match status" value="1"/>
</dbReference>
<feature type="domain" description="Enkurin" evidence="7">
    <location>
        <begin position="396"/>
        <end position="488"/>
    </location>
</feature>
<gene>
    <name evidence="8" type="ORF">FF38_02206</name>
</gene>
<feature type="compositionally biased region" description="Basic and acidic residues" evidence="6">
    <location>
        <begin position="192"/>
        <end position="205"/>
    </location>
</feature>
<reference evidence="8 9" key="1">
    <citation type="journal article" date="2015" name="Nat. Commun.">
        <title>Lucilia cuprina genome unlocks parasitic fly biology to underpin future interventions.</title>
        <authorList>
            <person name="Anstead C.A."/>
            <person name="Korhonen P.K."/>
            <person name="Young N.D."/>
            <person name="Hall R.S."/>
            <person name="Jex A.R."/>
            <person name="Murali S.C."/>
            <person name="Hughes D.S."/>
            <person name="Lee S.F."/>
            <person name="Perry T."/>
            <person name="Stroehlein A.J."/>
            <person name="Ansell B.R."/>
            <person name="Breugelmans B."/>
            <person name="Hofmann A."/>
            <person name="Qu J."/>
            <person name="Dugan S."/>
            <person name="Lee S.L."/>
            <person name="Chao H."/>
            <person name="Dinh H."/>
            <person name="Han Y."/>
            <person name="Doddapaneni H.V."/>
            <person name="Worley K.C."/>
            <person name="Muzny D.M."/>
            <person name="Ioannidis P."/>
            <person name="Waterhouse R.M."/>
            <person name="Zdobnov E.M."/>
            <person name="James P.J."/>
            <person name="Bagnall N.H."/>
            <person name="Kotze A.C."/>
            <person name="Gibbs R.A."/>
            <person name="Richards S."/>
            <person name="Batterham P."/>
            <person name="Gasser R.B."/>
        </authorList>
    </citation>
    <scope>NUCLEOTIDE SEQUENCE [LARGE SCALE GENOMIC DNA]</scope>
    <source>
        <strain evidence="8 9">LS</strain>
        <tissue evidence="8">Full body</tissue>
    </source>
</reference>
<feature type="region of interest" description="Disordered" evidence="6">
    <location>
        <begin position="357"/>
        <end position="379"/>
    </location>
</feature>
<keyword evidence="4" id="KW-0206">Cytoskeleton</keyword>
<dbReference type="InterPro" id="IPR027012">
    <property type="entry name" value="Enkurin_dom"/>
</dbReference>
<evidence type="ECO:0000256" key="1">
    <source>
        <dbReference type="ARBA" id="ARBA00004138"/>
    </source>
</evidence>
<evidence type="ECO:0000256" key="5">
    <source>
        <dbReference type="ARBA" id="ARBA00023273"/>
    </source>
</evidence>
<dbReference type="GO" id="GO:0005881">
    <property type="term" value="C:cytoplasmic microtubule"/>
    <property type="evidence" value="ECO:0007669"/>
    <property type="project" value="TreeGrafter"/>
</dbReference>
<feature type="region of interest" description="Disordered" evidence="6">
    <location>
        <begin position="187"/>
        <end position="207"/>
    </location>
</feature>
<feature type="compositionally biased region" description="Polar residues" evidence="6">
    <location>
        <begin position="365"/>
        <end position="378"/>
    </location>
</feature>